<dbReference type="InterPro" id="IPR002939">
    <property type="entry name" value="DnaJ_C"/>
</dbReference>
<protein>
    <submittedName>
        <fullName evidence="4">Curved DNA-binding protein</fullName>
    </submittedName>
</protein>
<dbReference type="SUPFAM" id="SSF46565">
    <property type="entry name" value="Chaperone J-domain"/>
    <property type="match status" value="1"/>
</dbReference>
<evidence type="ECO:0000256" key="2">
    <source>
        <dbReference type="SAM" id="MobiDB-lite"/>
    </source>
</evidence>
<evidence type="ECO:0000313" key="4">
    <source>
        <dbReference type="EMBL" id="MET4577080.1"/>
    </source>
</evidence>
<feature type="region of interest" description="Disordered" evidence="2">
    <location>
        <begin position="116"/>
        <end position="138"/>
    </location>
</feature>
<dbReference type="Gene3D" id="2.60.260.20">
    <property type="entry name" value="Urease metallochaperone UreE, N-terminal domain"/>
    <property type="match status" value="2"/>
</dbReference>
<dbReference type="RefSeq" id="WP_354443165.1">
    <property type="nucleotide sequence ID" value="NZ_JBEPSH010000004.1"/>
</dbReference>
<dbReference type="Pfam" id="PF01556">
    <property type="entry name" value="DnaJ_C"/>
    <property type="match status" value="1"/>
</dbReference>
<proteinExistence type="predicted"/>
<accession>A0ABV2Q8W5</accession>
<dbReference type="GO" id="GO:0003677">
    <property type="term" value="F:DNA binding"/>
    <property type="evidence" value="ECO:0007669"/>
    <property type="project" value="UniProtKB-KW"/>
</dbReference>
<evidence type="ECO:0000313" key="5">
    <source>
        <dbReference type="Proteomes" id="UP001549320"/>
    </source>
</evidence>
<feature type="domain" description="J" evidence="3">
    <location>
        <begin position="5"/>
        <end position="69"/>
    </location>
</feature>
<dbReference type="InterPro" id="IPR001623">
    <property type="entry name" value="DnaJ_domain"/>
</dbReference>
<dbReference type="InterPro" id="IPR008971">
    <property type="entry name" value="HSP40/DnaJ_pept-bd"/>
</dbReference>
<dbReference type="Pfam" id="PF00226">
    <property type="entry name" value="DnaJ"/>
    <property type="match status" value="1"/>
</dbReference>
<organism evidence="4 5">
    <name type="scientific">Ottowia thiooxydans</name>
    <dbReference type="NCBI Taxonomy" id="219182"/>
    <lineage>
        <taxon>Bacteria</taxon>
        <taxon>Pseudomonadati</taxon>
        <taxon>Pseudomonadota</taxon>
        <taxon>Betaproteobacteria</taxon>
        <taxon>Burkholderiales</taxon>
        <taxon>Comamonadaceae</taxon>
        <taxon>Ottowia</taxon>
    </lineage>
</organism>
<keyword evidence="5" id="KW-1185">Reference proteome</keyword>
<dbReference type="EMBL" id="JBEPSH010000004">
    <property type="protein sequence ID" value="MET4577080.1"/>
    <property type="molecule type" value="Genomic_DNA"/>
</dbReference>
<dbReference type="SUPFAM" id="SSF49493">
    <property type="entry name" value="HSP40/DnaJ peptide-binding domain"/>
    <property type="match status" value="2"/>
</dbReference>
<dbReference type="SMART" id="SM00271">
    <property type="entry name" value="DnaJ"/>
    <property type="match status" value="1"/>
</dbReference>
<keyword evidence="1" id="KW-0143">Chaperone</keyword>
<dbReference type="InterPro" id="IPR036869">
    <property type="entry name" value="J_dom_sf"/>
</dbReference>
<evidence type="ECO:0000256" key="1">
    <source>
        <dbReference type="ARBA" id="ARBA00023186"/>
    </source>
</evidence>
<dbReference type="PANTHER" id="PTHR43096:SF52">
    <property type="entry name" value="DNAJ HOMOLOG 1, MITOCHONDRIAL-RELATED"/>
    <property type="match status" value="1"/>
</dbReference>
<dbReference type="PROSITE" id="PS50076">
    <property type="entry name" value="DNAJ_2"/>
    <property type="match status" value="1"/>
</dbReference>
<reference evidence="4 5" key="1">
    <citation type="submission" date="2024-06" db="EMBL/GenBank/DDBJ databases">
        <title>Sorghum-associated microbial communities from plants grown in Nebraska, USA.</title>
        <authorList>
            <person name="Schachtman D."/>
        </authorList>
    </citation>
    <scope>NUCLEOTIDE SEQUENCE [LARGE SCALE GENOMIC DNA]</scope>
    <source>
        <strain evidence="4 5">2709</strain>
    </source>
</reference>
<dbReference type="CDD" id="cd10747">
    <property type="entry name" value="DnaJ_C"/>
    <property type="match status" value="1"/>
</dbReference>
<dbReference type="PANTHER" id="PTHR43096">
    <property type="entry name" value="DNAJ HOMOLOG 1, MITOCHONDRIAL-RELATED"/>
    <property type="match status" value="1"/>
</dbReference>
<sequence>MEFKDYYQILGVGKSATADEIKKAYRKLARKYHPDVSKEADASKRMAEVNEANEVLGDAEKRAAYDSVGAQAWARGARSGDDVRPPPGWDTGFEFRDGAGGRGHDADYSEFFENMFGRAGRGQPGGSRAHRSNAQMRGNDHHAKIELDLIDAYLGSERTIHLQSSRMDDSGRVVPEERALQVKIPKGVKEGQLIRLAGQGSPGFGGGPAGDLMLEVQFRQDARWRIDGRDVTQKLRISPWEAALGAGVHVDTPDGATVEVTIPAGSGAGRKLRLKGRGIPSTTAPGDLYLELEPAVPSAVTDEQRSAWQALSAAYPGFNPRSSS</sequence>
<dbReference type="CDD" id="cd06257">
    <property type="entry name" value="DnaJ"/>
    <property type="match status" value="1"/>
</dbReference>
<evidence type="ECO:0000259" key="3">
    <source>
        <dbReference type="PROSITE" id="PS50076"/>
    </source>
</evidence>
<gene>
    <name evidence="4" type="ORF">ABIE13_002191</name>
</gene>
<keyword evidence="4" id="KW-0238">DNA-binding</keyword>
<comment type="caution">
    <text evidence="4">The sequence shown here is derived from an EMBL/GenBank/DDBJ whole genome shotgun (WGS) entry which is preliminary data.</text>
</comment>
<dbReference type="Gene3D" id="1.10.287.110">
    <property type="entry name" value="DnaJ domain"/>
    <property type="match status" value="1"/>
</dbReference>
<dbReference type="PRINTS" id="PR00625">
    <property type="entry name" value="JDOMAIN"/>
</dbReference>
<name>A0ABV2Q8W5_9BURK</name>
<dbReference type="Proteomes" id="UP001549320">
    <property type="component" value="Unassembled WGS sequence"/>
</dbReference>